<gene>
    <name evidence="1" type="ORF">MNBD_GAMMA01-1014</name>
</gene>
<proteinExistence type="predicted"/>
<accession>A0A3B0V1H8</accession>
<name>A0A3B0V1H8_9ZZZZ</name>
<organism evidence="1">
    <name type="scientific">hydrothermal vent metagenome</name>
    <dbReference type="NCBI Taxonomy" id="652676"/>
    <lineage>
        <taxon>unclassified sequences</taxon>
        <taxon>metagenomes</taxon>
        <taxon>ecological metagenomes</taxon>
    </lineage>
</organism>
<evidence type="ECO:0000313" key="1">
    <source>
        <dbReference type="EMBL" id="VAW37415.1"/>
    </source>
</evidence>
<dbReference type="AlphaFoldDB" id="A0A3B0V1H8"/>
<sequence length="148" mass="17429">MKKTIILILLTPMVIYASENIFDKMDEKTAVSTGINKLSKDEQNELLRWLESSKKQTIKKEKIKNMGFRKEESEREEIHTSVVGEFNGWRGKNIFKLANGQIWKQIEKTTFYIPKRENPKITIKPKFMGSWMLYVDGFSRGVKVRRIK</sequence>
<protein>
    <submittedName>
        <fullName evidence="1">Uncharacterized protein</fullName>
    </submittedName>
</protein>
<dbReference type="EMBL" id="UOEW01000166">
    <property type="protein sequence ID" value="VAW37415.1"/>
    <property type="molecule type" value="Genomic_DNA"/>
</dbReference>
<reference evidence="1" key="1">
    <citation type="submission" date="2018-06" db="EMBL/GenBank/DDBJ databases">
        <authorList>
            <person name="Zhirakovskaya E."/>
        </authorList>
    </citation>
    <scope>NUCLEOTIDE SEQUENCE</scope>
</reference>